<dbReference type="Proteomes" id="UP000005237">
    <property type="component" value="Unassembled WGS sequence"/>
</dbReference>
<dbReference type="AlphaFoldDB" id="A0A8R1I9N2"/>
<name>A0A8R1I9N2_CAEJA</name>
<organism evidence="8 9">
    <name type="scientific">Caenorhabditis japonica</name>
    <dbReference type="NCBI Taxonomy" id="281687"/>
    <lineage>
        <taxon>Eukaryota</taxon>
        <taxon>Metazoa</taxon>
        <taxon>Ecdysozoa</taxon>
        <taxon>Nematoda</taxon>
        <taxon>Chromadorea</taxon>
        <taxon>Rhabditida</taxon>
        <taxon>Rhabditina</taxon>
        <taxon>Rhabditomorpha</taxon>
        <taxon>Rhabditoidea</taxon>
        <taxon>Rhabditidae</taxon>
        <taxon>Peloderinae</taxon>
        <taxon>Caenorhabditis</taxon>
    </lineage>
</organism>
<dbReference type="InterPro" id="IPR000719">
    <property type="entry name" value="Prot_kinase_dom"/>
</dbReference>
<evidence type="ECO:0000313" key="9">
    <source>
        <dbReference type="Proteomes" id="UP000005237"/>
    </source>
</evidence>
<keyword evidence="5" id="KW-0067">ATP-binding</keyword>
<evidence type="ECO:0000256" key="4">
    <source>
        <dbReference type="ARBA" id="ARBA00022777"/>
    </source>
</evidence>
<keyword evidence="4" id="KW-0418">Kinase</keyword>
<dbReference type="PANTHER" id="PTHR11909">
    <property type="entry name" value="CASEIN KINASE-RELATED"/>
    <property type="match status" value="1"/>
</dbReference>
<evidence type="ECO:0000256" key="5">
    <source>
        <dbReference type="ARBA" id="ARBA00022840"/>
    </source>
</evidence>
<dbReference type="InterPro" id="IPR047916">
    <property type="entry name" value="TTBK_Asator-like_STKc"/>
</dbReference>
<dbReference type="PROSITE" id="PS50011">
    <property type="entry name" value="PROTEIN_KINASE_DOM"/>
    <property type="match status" value="1"/>
</dbReference>
<sequence>MGTPIVPLKLVTGDRIKDQFEVKKKLGEGACGQVFLVDMLQAKGKAAMKAEPFMKNKEYEVLKMEVFALKKLQHSRHVCRLLGSGKTDKFTYLVMSLLGKEIDDIRKRMPQRRISAPSTIRIFIQLVKALQDIHEAGFVHRDVKPSNMAVGIKNEQVVYIFDFGLSRQIFLPDAGGKLKLREPRNKSMFRGTARYCSLNVHLYKDQGRHDDLYGALYSMVETVTSTLPWKGKGKKEVGNLKKKTTDAQLCKNCPKSFQDIAATLRDLKYHDTPPYLTFMEKLKADLPKGLKMTDPFEWNTNKTQLDDTNENKSEREPAEIQGQADTVNEVDESVVTDDRNDTSSAPRHIDECAPEDTLDNI</sequence>
<proteinExistence type="predicted"/>
<evidence type="ECO:0000256" key="6">
    <source>
        <dbReference type="SAM" id="MobiDB-lite"/>
    </source>
</evidence>
<reference evidence="9" key="1">
    <citation type="submission" date="2010-08" db="EMBL/GenBank/DDBJ databases">
        <authorList>
            <consortium name="Caenorhabditis japonica Sequencing Consortium"/>
            <person name="Wilson R.K."/>
        </authorList>
    </citation>
    <scope>NUCLEOTIDE SEQUENCE [LARGE SCALE GENOMIC DNA]</scope>
    <source>
        <strain evidence="9">DF5081</strain>
    </source>
</reference>
<evidence type="ECO:0000256" key="3">
    <source>
        <dbReference type="ARBA" id="ARBA00022741"/>
    </source>
</evidence>
<keyword evidence="3" id="KW-0547">Nucleotide-binding</keyword>
<keyword evidence="2" id="KW-0808">Transferase</keyword>
<dbReference type="GO" id="GO:0005524">
    <property type="term" value="F:ATP binding"/>
    <property type="evidence" value="ECO:0007669"/>
    <property type="project" value="UniProtKB-KW"/>
</dbReference>
<evidence type="ECO:0000256" key="2">
    <source>
        <dbReference type="ARBA" id="ARBA00022679"/>
    </source>
</evidence>
<dbReference type="SMART" id="SM00220">
    <property type="entry name" value="S_TKc"/>
    <property type="match status" value="1"/>
</dbReference>
<feature type="compositionally biased region" description="Basic and acidic residues" evidence="6">
    <location>
        <begin position="309"/>
        <end position="318"/>
    </location>
</feature>
<protein>
    <submittedName>
        <fullName evidence="8">Protein kinase domain-containing protein</fullName>
    </submittedName>
</protein>
<dbReference type="InterPro" id="IPR011009">
    <property type="entry name" value="Kinase-like_dom_sf"/>
</dbReference>
<accession>A0A8R1I9N2</accession>
<dbReference type="SUPFAM" id="SSF56112">
    <property type="entry name" value="Protein kinase-like (PK-like)"/>
    <property type="match status" value="1"/>
</dbReference>
<evidence type="ECO:0000313" key="8">
    <source>
        <dbReference type="EnsemblMetazoa" id="CJA18082.1"/>
    </source>
</evidence>
<evidence type="ECO:0000256" key="1">
    <source>
        <dbReference type="ARBA" id="ARBA00022527"/>
    </source>
</evidence>
<evidence type="ECO:0000259" key="7">
    <source>
        <dbReference type="PROSITE" id="PS50011"/>
    </source>
</evidence>
<dbReference type="CDD" id="cd14017">
    <property type="entry name" value="STKc_TTBK"/>
    <property type="match status" value="1"/>
</dbReference>
<dbReference type="Pfam" id="PF00069">
    <property type="entry name" value="Pkinase"/>
    <property type="match status" value="1"/>
</dbReference>
<feature type="domain" description="Protein kinase" evidence="7">
    <location>
        <begin position="20"/>
        <end position="297"/>
    </location>
</feature>
<dbReference type="EnsemblMetazoa" id="CJA18082.1">
    <property type="protein sequence ID" value="CJA18082.1"/>
    <property type="gene ID" value="WBGene00137286"/>
</dbReference>
<feature type="compositionally biased region" description="Basic and acidic residues" evidence="6">
    <location>
        <begin position="336"/>
        <end position="351"/>
    </location>
</feature>
<keyword evidence="9" id="KW-1185">Reference proteome</keyword>
<feature type="region of interest" description="Disordered" evidence="6">
    <location>
        <begin position="295"/>
        <end position="361"/>
    </location>
</feature>
<dbReference type="FunFam" id="1.10.510.10:FF:000855">
    <property type="entry name" value="Protein kinase"/>
    <property type="match status" value="1"/>
</dbReference>
<feature type="compositionally biased region" description="Acidic residues" evidence="6">
    <location>
        <begin position="352"/>
        <end position="361"/>
    </location>
</feature>
<dbReference type="GO" id="GO:0004674">
    <property type="term" value="F:protein serine/threonine kinase activity"/>
    <property type="evidence" value="ECO:0007669"/>
    <property type="project" value="UniProtKB-KW"/>
</dbReference>
<keyword evidence="1" id="KW-0723">Serine/threonine-protein kinase</keyword>
<dbReference type="InterPro" id="IPR050235">
    <property type="entry name" value="CK1_Ser-Thr_kinase"/>
</dbReference>
<dbReference type="Gene3D" id="1.10.510.10">
    <property type="entry name" value="Transferase(Phosphotransferase) domain 1"/>
    <property type="match status" value="1"/>
</dbReference>
<reference evidence="8" key="2">
    <citation type="submission" date="2022-06" db="UniProtKB">
        <authorList>
            <consortium name="EnsemblMetazoa"/>
        </authorList>
    </citation>
    <scope>IDENTIFICATION</scope>
    <source>
        <strain evidence="8">DF5081</strain>
    </source>
</reference>